<comment type="caution">
    <text evidence="2">The sequence shown here is derived from an EMBL/GenBank/DDBJ whole genome shotgun (WGS) entry which is preliminary data.</text>
</comment>
<dbReference type="Gene3D" id="3.10.180.10">
    <property type="entry name" value="2,3-Dihydroxybiphenyl 1,2-Dioxygenase, domain 1"/>
    <property type="match status" value="1"/>
</dbReference>
<dbReference type="PANTHER" id="PTHR21366:SF14">
    <property type="entry name" value="GLYOXALASE DOMAIN-CONTAINING PROTEIN 5"/>
    <property type="match status" value="1"/>
</dbReference>
<organism evidence="2 3">
    <name type="scientific">PS1 clade bacterium</name>
    <dbReference type="NCBI Taxonomy" id="2175152"/>
    <lineage>
        <taxon>Bacteria</taxon>
        <taxon>Pseudomonadati</taxon>
        <taxon>Pseudomonadota</taxon>
        <taxon>Alphaproteobacteria</taxon>
        <taxon>PS1 clade</taxon>
    </lineage>
</organism>
<dbReference type="Pfam" id="PF00903">
    <property type="entry name" value="Glyoxalase"/>
    <property type="match status" value="1"/>
</dbReference>
<accession>A0A368DLW5</accession>
<dbReference type="InterPro" id="IPR004360">
    <property type="entry name" value="Glyas_Fos-R_dOase_dom"/>
</dbReference>
<dbReference type="CDD" id="cd06587">
    <property type="entry name" value="VOC"/>
    <property type="match status" value="1"/>
</dbReference>
<dbReference type="InterPro" id="IPR029068">
    <property type="entry name" value="Glyas_Bleomycin-R_OHBP_Dase"/>
</dbReference>
<evidence type="ECO:0000259" key="1">
    <source>
        <dbReference type="PROSITE" id="PS51819"/>
    </source>
</evidence>
<feature type="domain" description="VOC" evidence="1">
    <location>
        <begin position="8"/>
        <end position="159"/>
    </location>
</feature>
<protein>
    <submittedName>
        <fullName evidence="2">VOC family protein</fullName>
    </submittedName>
</protein>
<evidence type="ECO:0000313" key="3">
    <source>
        <dbReference type="Proteomes" id="UP000253570"/>
    </source>
</evidence>
<dbReference type="EMBL" id="QOQD01000011">
    <property type="protein sequence ID" value="RCL72832.1"/>
    <property type="molecule type" value="Genomic_DNA"/>
</dbReference>
<dbReference type="Proteomes" id="UP000253570">
    <property type="component" value="Unassembled WGS sequence"/>
</dbReference>
<sequence>MSFEGVHRVGHIGIWVSDIDKSLNWYRNVVGLKLTGLWGEPYRKDRQCFVRCEDWHHDIVFFEIDKAKDRKGLDQSDTGKRHLPGVHHIAFEIPEREDWLNALEECKKKGIPFVSGPYVHGHEAKYVEGGDTLGFVGGSGSHAFYITDPDGNRLEFYTWMMKVTKQCVAAPDPDF</sequence>
<dbReference type="AlphaFoldDB" id="A0A368DLW5"/>
<reference evidence="2 3" key="1">
    <citation type="journal article" date="2018" name="Microbiome">
        <title>Fine metagenomic profile of the Mediterranean stratified and mixed water columns revealed by assembly and recruitment.</title>
        <authorList>
            <person name="Haro-Moreno J.M."/>
            <person name="Lopez-Perez M."/>
            <person name="De La Torre J.R."/>
            <person name="Picazo A."/>
            <person name="Camacho A."/>
            <person name="Rodriguez-Valera F."/>
        </authorList>
    </citation>
    <scope>NUCLEOTIDE SEQUENCE [LARGE SCALE GENOMIC DNA]</scope>
    <source>
        <strain evidence="2">MED-G57</strain>
    </source>
</reference>
<dbReference type="PANTHER" id="PTHR21366">
    <property type="entry name" value="GLYOXALASE FAMILY PROTEIN"/>
    <property type="match status" value="1"/>
</dbReference>
<name>A0A368DLW5_9PROT</name>
<dbReference type="PROSITE" id="PS51819">
    <property type="entry name" value="VOC"/>
    <property type="match status" value="1"/>
</dbReference>
<dbReference type="InterPro" id="IPR050383">
    <property type="entry name" value="GlyoxalaseI/FosfomycinResist"/>
</dbReference>
<proteinExistence type="predicted"/>
<evidence type="ECO:0000313" key="2">
    <source>
        <dbReference type="EMBL" id="RCL72832.1"/>
    </source>
</evidence>
<gene>
    <name evidence="2" type="ORF">DBW71_04765</name>
</gene>
<dbReference type="InterPro" id="IPR037523">
    <property type="entry name" value="VOC_core"/>
</dbReference>
<dbReference type="SUPFAM" id="SSF54593">
    <property type="entry name" value="Glyoxalase/Bleomycin resistance protein/Dihydroxybiphenyl dioxygenase"/>
    <property type="match status" value="1"/>
</dbReference>